<dbReference type="KEGG" id="lkm:EFP84_13715"/>
<gene>
    <name evidence="1" type="ORF">EFP84_13715</name>
</gene>
<dbReference type="EMBL" id="CP033614">
    <property type="protein sequence ID" value="AYV56458.1"/>
    <property type="molecule type" value="Genomic_DNA"/>
</dbReference>
<organism evidence="1 2">
    <name type="scientific">Leptospira kmetyi</name>
    <dbReference type="NCBI Taxonomy" id="408139"/>
    <lineage>
        <taxon>Bacteria</taxon>
        <taxon>Pseudomonadati</taxon>
        <taxon>Spirochaetota</taxon>
        <taxon>Spirochaetia</taxon>
        <taxon>Leptospirales</taxon>
        <taxon>Leptospiraceae</taxon>
        <taxon>Leptospira</taxon>
    </lineage>
</organism>
<sequence>MDGMIYRVEALLKLRQEFRFRFRTKDSGIWKKRRSLRRQRRSQIRDLNRLLLNVRVAGRARRFGPHLKLLMNNATGPLPKYFVLDVRSAEMK</sequence>
<dbReference type="AlphaFoldDB" id="A0AAD0UUI8"/>
<accession>A0AAD0UUI8</accession>
<evidence type="ECO:0000313" key="2">
    <source>
        <dbReference type="Proteomes" id="UP000276407"/>
    </source>
</evidence>
<evidence type="ECO:0000313" key="1">
    <source>
        <dbReference type="EMBL" id="AYV56458.1"/>
    </source>
</evidence>
<name>A0AAD0UUI8_9LEPT</name>
<protein>
    <submittedName>
        <fullName evidence="1">Uncharacterized protein</fullName>
    </submittedName>
</protein>
<reference evidence="1 2" key="1">
    <citation type="submission" date="2018-11" db="EMBL/GenBank/DDBJ databases">
        <title>Complete genome sequence of Leptospira kmetyi isolate LS 001/16 from soil sample associated with a leptospirosis patient in Kelantan.</title>
        <authorList>
            <person name="Muhammad Yusoff F."/>
            <person name="Muhammad Yusoff S."/>
            <person name="Ahmad M.N."/>
            <person name="Yusof N.Y."/>
            <person name="Aziah I."/>
        </authorList>
    </citation>
    <scope>NUCLEOTIDE SEQUENCE [LARGE SCALE GENOMIC DNA]</scope>
    <source>
        <strain evidence="1 2">LS 001/16</strain>
    </source>
</reference>
<dbReference type="Proteomes" id="UP000276407">
    <property type="component" value="Chromosome 1"/>
</dbReference>
<proteinExistence type="predicted"/>